<evidence type="ECO:0000313" key="2">
    <source>
        <dbReference type="EMBL" id="CAK0807817.1"/>
    </source>
</evidence>
<keyword evidence="3" id="KW-1185">Reference proteome</keyword>
<protein>
    <submittedName>
        <fullName evidence="2">Uncharacterized protein</fullName>
    </submittedName>
</protein>
<evidence type="ECO:0000313" key="3">
    <source>
        <dbReference type="Proteomes" id="UP001189429"/>
    </source>
</evidence>
<proteinExistence type="predicted"/>
<gene>
    <name evidence="2" type="ORF">PCOR1329_LOCUS13583</name>
</gene>
<name>A0ABN9QQQ0_9DINO</name>
<dbReference type="Proteomes" id="UP001189429">
    <property type="component" value="Unassembled WGS sequence"/>
</dbReference>
<comment type="caution">
    <text evidence="2">The sequence shown here is derived from an EMBL/GenBank/DDBJ whole genome shotgun (WGS) entry which is preliminary data.</text>
</comment>
<evidence type="ECO:0000256" key="1">
    <source>
        <dbReference type="SAM" id="MobiDB-lite"/>
    </source>
</evidence>
<dbReference type="EMBL" id="CAUYUJ010004014">
    <property type="protein sequence ID" value="CAK0807817.1"/>
    <property type="molecule type" value="Genomic_DNA"/>
</dbReference>
<feature type="region of interest" description="Disordered" evidence="1">
    <location>
        <begin position="1"/>
        <end position="53"/>
    </location>
</feature>
<organism evidence="2 3">
    <name type="scientific">Prorocentrum cordatum</name>
    <dbReference type="NCBI Taxonomy" id="2364126"/>
    <lineage>
        <taxon>Eukaryota</taxon>
        <taxon>Sar</taxon>
        <taxon>Alveolata</taxon>
        <taxon>Dinophyceae</taxon>
        <taxon>Prorocentrales</taxon>
        <taxon>Prorocentraceae</taxon>
        <taxon>Prorocentrum</taxon>
    </lineage>
</organism>
<accession>A0ABN9QQQ0</accession>
<sequence>MDSRSAGIDSLPTGSLRRDAPGFHSAATARSAEPQYELQSQPEPADPAHVVTESVPGPECIQAAENKVTILAEMALHPVSHDMDSAAAEQLLAAVERFNVLEAEAIAALATARIFTQTSSSTAATPTSEDFSGRVEAAKKELVKTKIKFRRWIDLLRARRMLPQR</sequence>
<reference evidence="2" key="1">
    <citation type="submission" date="2023-10" db="EMBL/GenBank/DDBJ databases">
        <authorList>
            <person name="Chen Y."/>
            <person name="Shah S."/>
            <person name="Dougan E. K."/>
            <person name="Thang M."/>
            <person name="Chan C."/>
        </authorList>
    </citation>
    <scope>NUCLEOTIDE SEQUENCE [LARGE SCALE GENOMIC DNA]</scope>
</reference>